<dbReference type="InterPro" id="IPR029058">
    <property type="entry name" value="AB_hydrolase_fold"/>
</dbReference>
<dbReference type="AlphaFoldDB" id="A0A4P9ZRA7"/>
<evidence type="ECO:0000313" key="2">
    <source>
        <dbReference type="EMBL" id="RKP35927.1"/>
    </source>
</evidence>
<evidence type="ECO:0000313" key="3">
    <source>
        <dbReference type="Proteomes" id="UP000268162"/>
    </source>
</evidence>
<protein>
    <submittedName>
        <fullName evidence="2">Alpha/Beta hydrolase protein</fullName>
    </submittedName>
</protein>
<feature type="domain" description="Serine aminopeptidase S33" evidence="1">
    <location>
        <begin position="66"/>
        <end position="287"/>
    </location>
</feature>
<dbReference type="InterPro" id="IPR022742">
    <property type="entry name" value="Hydrolase_4"/>
</dbReference>
<dbReference type="GO" id="GO:0016787">
    <property type="term" value="F:hydrolase activity"/>
    <property type="evidence" value="ECO:0007669"/>
    <property type="project" value="UniProtKB-KW"/>
</dbReference>
<dbReference type="Proteomes" id="UP000268162">
    <property type="component" value="Unassembled WGS sequence"/>
</dbReference>
<evidence type="ECO:0000259" key="1">
    <source>
        <dbReference type="Pfam" id="PF12146"/>
    </source>
</evidence>
<dbReference type="SUPFAM" id="SSF53474">
    <property type="entry name" value="alpha/beta-Hydrolases"/>
    <property type="match status" value="1"/>
</dbReference>
<dbReference type="STRING" id="215637.A0A4P9ZRA7"/>
<name>A0A4P9ZRA7_9FUNG</name>
<gene>
    <name evidence="2" type="ORF">BJ085DRAFT_27698</name>
</gene>
<dbReference type="PANTHER" id="PTHR42886">
    <property type="entry name" value="RE40534P-RELATED"/>
    <property type="match status" value="1"/>
</dbReference>
<dbReference type="Pfam" id="PF12146">
    <property type="entry name" value="Hydrolase_4"/>
    <property type="match status" value="1"/>
</dbReference>
<reference evidence="3" key="1">
    <citation type="journal article" date="2018" name="Nat. Microbiol.">
        <title>Leveraging single-cell genomics to expand the fungal tree of life.</title>
        <authorList>
            <person name="Ahrendt S.R."/>
            <person name="Quandt C.A."/>
            <person name="Ciobanu D."/>
            <person name="Clum A."/>
            <person name="Salamov A."/>
            <person name="Andreopoulos B."/>
            <person name="Cheng J.F."/>
            <person name="Woyke T."/>
            <person name="Pelin A."/>
            <person name="Henrissat B."/>
            <person name="Reynolds N.K."/>
            <person name="Benny G.L."/>
            <person name="Smith M.E."/>
            <person name="James T.Y."/>
            <person name="Grigoriev I.V."/>
        </authorList>
    </citation>
    <scope>NUCLEOTIDE SEQUENCE [LARGE SCALE GENOMIC DNA]</scope>
    <source>
        <strain evidence="3">RSA 468</strain>
    </source>
</reference>
<keyword evidence="3" id="KW-1185">Reference proteome</keyword>
<dbReference type="PANTHER" id="PTHR42886:SF53">
    <property type="entry name" value="ALPHA_BETA-HYDROLASES SUPERFAMILY PROTEIN"/>
    <property type="match status" value="1"/>
</dbReference>
<dbReference type="EMBL" id="ML002755">
    <property type="protein sequence ID" value="RKP35927.1"/>
    <property type="molecule type" value="Genomic_DNA"/>
</dbReference>
<organism evidence="2 3">
    <name type="scientific">Dimargaris cristalligena</name>
    <dbReference type="NCBI Taxonomy" id="215637"/>
    <lineage>
        <taxon>Eukaryota</taxon>
        <taxon>Fungi</taxon>
        <taxon>Fungi incertae sedis</taxon>
        <taxon>Zoopagomycota</taxon>
        <taxon>Kickxellomycotina</taxon>
        <taxon>Dimargaritomycetes</taxon>
        <taxon>Dimargaritales</taxon>
        <taxon>Dimargaritaceae</taxon>
        <taxon>Dimargaris</taxon>
    </lineage>
</organism>
<accession>A0A4P9ZRA7</accession>
<proteinExistence type="predicted"/>
<dbReference type="Gene3D" id="3.40.50.1820">
    <property type="entry name" value="alpha/beta hydrolase"/>
    <property type="match status" value="1"/>
</dbReference>
<sequence>MRPSQAIYTDYDIPTTDGHHLAATVITKAGLPLPKSAGHLATPSTPAPALASTPSSAATRAQAPPILVICHGLLNTRYSRVVRALAVGLPYHACIFDFRGNGDSSGNTRYGNYLEEAEDLRQVVHFLQHNLGYRVAGFMGHSKGASVMFMYAVQYAALDGLWGSQKKEEKENIAATPLSSTGVAGGEPPLLLVDVAGRFDMTQAPMLRFTAEQQRSLQEQGECVWTHYGPDRDRPYIVRQRDLDERSATAMGAVRDLDMTRSRVLLVHGEDDDVVPVSEAQLYYDTILNGTSLNGQVSEDRLALRTLPRTTHVFTEAFERDQLLQVVGDWLKEHMVAL</sequence>
<keyword evidence="2" id="KW-0378">Hydrolase</keyword>